<evidence type="ECO:0000313" key="2">
    <source>
        <dbReference type="EMBL" id="QDV73171.1"/>
    </source>
</evidence>
<dbReference type="EMBL" id="CP036349">
    <property type="protein sequence ID" value="QDV73171.1"/>
    <property type="molecule type" value="Genomic_DNA"/>
</dbReference>
<gene>
    <name evidence="2" type="ORF">Spa11_13650</name>
</gene>
<feature type="region of interest" description="Disordered" evidence="1">
    <location>
        <begin position="218"/>
        <end position="243"/>
    </location>
</feature>
<protein>
    <recommendedName>
        <fullName evidence="4">HEAT repeat protein</fullName>
    </recommendedName>
</protein>
<name>A0A518K5V0_9BACT</name>
<keyword evidence="3" id="KW-1185">Reference proteome</keyword>
<accession>A0A518K5V0</accession>
<dbReference type="InterPro" id="IPR016024">
    <property type="entry name" value="ARM-type_fold"/>
</dbReference>
<dbReference type="KEGG" id="bmei:Spa11_13650"/>
<reference evidence="2 3" key="1">
    <citation type="submission" date="2019-02" db="EMBL/GenBank/DDBJ databases">
        <title>Deep-cultivation of Planctomycetes and their phenomic and genomic characterization uncovers novel biology.</title>
        <authorList>
            <person name="Wiegand S."/>
            <person name="Jogler M."/>
            <person name="Boedeker C."/>
            <person name="Pinto D."/>
            <person name="Vollmers J."/>
            <person name="Rivas-Marin E."/>
            <person name="Kohn T."/>
            <person name="Peeters S.H."/>
            <person name="Heuer A."/>
            <person name="Rast P."/>
            <person name="Oberbeckmann S."/>
            <person name="Bunk B."/>
            <person name="Jeske O."/>
            <person name="Meyerdierks A."/>
            <person name="Storesund J.E."/>
            <person name="Kallscheuer N."/>
            <person name="Luecker S."/>
            <person name="Lage O.M."/>
            <person name="Pohl T."/>
            <person name="Merkel B.J."/>
            <person name="Hornburger P."/>
            <person name="Mueller R.-W."/>
            <person name="Bruemmer F."/>
            <person name="Labrenz M."/>
            <person name="Spormann A.M."/>
            <person name="Op den Camp H."/>
            <person name="Overmann J."/>
            <person name="Amann R."/>
            <person name="Jetten M.S.M."/>
            <person name="Mascher T."/>
            <person name="Medema M.H."/>
            <person name="Devos D.P."/>
            <person name="Kaster A.-K."/>
            <person name="Ovreas L."/>
            <person name="Rohde M."/>
            <person name="Galperin M.Y."/>
            <person name="Jogler C."/>
        </authorList>
    </citation>
    <scope>NUCLEOTIDE SEQUENCE [LARGE SCALE GENOMIC DNA]</scope>
    <source>
        <strain evidence="2 3">Spa11</strain>
    </source>
</reference>
<proteinExistence type="predicted"/>
<evidence type="ECO:0008006" key="4">
    <source>
        <dbReference type="Google" id="ProtNLM"/>
    </source>
</evidence>
<evidence type="ECO:0000256" key="1">
    <source>
        <dbReference type="SAM" id="MobiDB-lite"/>
    </source>
</evidence>
<evidence type="ECO:0000313" key="3">
    <source>
        <dbReference type="Proteomes" id="UP000316426"/>
    </source>
</evidence>
<organism evidence="2 3">
    <name type="scientific">Botrimarina mediterranea</name>
    <dbReference type="NCBI Taxonomy" id="2528022"/>
    <lineage>
        <taxon>Bacteria</taxon>
        <taxon>Pseudomonadati</taxon>
        <taxon>Planctomycetota</taxon>
        <taxon>Planctomycetia</taxon>
        <taxon>Pirellulales</taxon>
        <taxon>Lacipirellulaceae</taxon>
        <taxon>Botrimarina</taxon>
    </lineage>
</organism>
<feature type="region of interest" description="Disordered" evidence="1">
    <location>
        <begin position="274"/>
        <end position="296"/>
    </location>
</feature>
<dbReference type="SUPFAM" id="SSF48371">
    <property type="entry name" value="ARM repeat"/>
    <property type="match status" value="1"/>
</dbReference>
<dbReference type="AlphaFoldDB" id="A0A518K5V0"/>
<sequence>MRWLVVGGVLAAMGGNFVWRLADAHLKAEAARQTLAGESAAVVAMRDDWCQHVVPVAITEPGEAGDAARTAAAARLNYAVSRATRGDEKLLRQLAPQVLAAIRAIEGTPTDEGGRWGEWVLRRMSAAIEALPLSERVALLKEIDDTLVVLSETPRLEPVAPQVAIVETPPVAAKPQAADVTAAAAPPAYEMVVRPAPPEPTPAPQAQQTLPAMPSLREVASQWRRPERQLPTEPTEPAEPAPLDQAAVAPADLEDRELLGEALRIESLLAMSADGSPQAMGPSRVPMPLNENEAETRGRLDAVRRELVARGYAGVSRQQVEGLLLPDARERAAFVESLLTDRSGDPARVLLLMAGDESPEVRAAAISALGGSSNRALVTKALELAMRDQDLRVGRLVEPIRERLR</sequence>
<dbReference type="Proteomes" id="UP000316426">
    <property type="component" value="Chromosome"/>
</dbReference>